<gene>
    <name evidence="3" type="ORF">CTOB1V02_LOCUS5823</name>
</gene>
<reference evidence="3" key="1">
    <citation type="submission" date="2020-11" db="EMBL/GenBank/DDBJ databases">
        <authorList>
            <person name="Tran Van P."/>
        </authorList>
    </citation>
    <scope>NUCLEOTIDE SEQUENCE</scope>
</reference>
<evidence type="ECO:0000256" key="1">
    <source>
        <dbReference type="SAM" id="MobiDB-lite"/>
    </source>
</evidence>
<feature type="transmembrane region" description="Helical" evidence="2">
    <location>
        <begin position="172"/>
        <end position="195"/>
    </location>
</feature>
<keyword evidence="2" id="KW-0812">Transmembrane</keyword>
<dbReference type="AlphaFoldDB" id="A0A7R8ZKG2"/>
<dbReference type="GO" id="GO:0016020">
    <property type="term" value="C:membrane"/>
    <property type="evidence" value="ECO:0007669"/>
    <property type="project" value="TreeGrafter"/>
</dbReference>
<dbReference type="EMBL" id="OB661314">
    <property type="protein sequence ID" value="CAD7227929.1"/>
    <property type="molecule type" value="Genomic_DNA"/>
</dbReference>
<dbReference type="OrthoDB" id="5984441at2759"/>
<evidence type="ECO:0000256" key="2">
    <source>
        <dbReference type="SAM" id="Phobius"/>
    </source>
</evidence>
<proteinExistence type="predicted"/>
<evidence type="ECO:0000313" key="3">
    <source>
        <dbReference type="EMBL" id="CAD7227929.1"/>
    </source>
</evidence>
<name>A0A7R8ZKG2_9CRUS</name>
<dbReference type="PANTHER" id="PTHR20952:SF0">
    <property type="entry name" value="ADP-RIBOSYLATION FACTOR-LIKE PROTEIN 6-INTERACTING PROTEIN 1"/>
    <property type="match status" value="1"/>
</dbReference>
<organism evidence="3">
    <name type="scientific">Cyprideis torosa</name>
    <dbReference type="NCBI Taxonomy" id="163714"/>
    <lineage>
        <taxon>Eukaryota</taxon>
        <taxon>Metazoa</taxon>
        <taxon>Ecdysozoa</taxon>
        <taxon>Arthropoda</taxon>
        <taxon>Crustacea</taxon>
        <taxon>Oligostraca</taxon>
        <taxon>Ostracoda</taxon>
        <taxon>Podocopa</taxon>
        <taxon>Podocopida</taxon>
        <taxon>Cytherocopina</taxon>
        <taxon>Cytheroidea</taxon>
        <taxon>Cytherideidae</taxon>
        <taxon>Cyprideis</taxon>
    </lineage>
</organism>
<keyword evidence="2" id="KW-0472">Membrane</keyword>
<dbReference type="PANTHER" id="PTHR20952">
    <property type="entry name" value="ADP-RIBOSYLATION-LIKE FACTOR 6-INTERACTING PROTEIN"/>
    <property type="match status" value="1"/>
</dbReference>
<sequence>MDVLTDEGAADLLGSTSSSTSMGPRSEDLLALTKSQLFNLREAIVVILDVLQWKQDWFPVALTALVTISYYVIWWHEMTVLSVFALSGLILLTFDFLTMQFHSMVEKYILPWNDKREKQFEFACVEVMRFKYKVAALMESLAQARDKNQAVYYSLMFIFLFSLSWLGSYLNNFFLCYLVTLLVLLFPGLVARGIYEKHVAKIFKKVEETVRGFTGKKRKPE</sequence>
<feature type="region of interest" description="Disordered" evidence="1">
    <location>
        <begin position="1"/>
        <end position="25"/>
    </location>
</feature>
<accession>A0A7R8ZKG2</accession>
<feature type="transmembrane region" description="Helical" evidence="2">
    <location>
        <begin position="80"/>
        <end position="98"/>
    </location>
</feature>
<dbReference type="InterPro" id="IPR052114">
    <property type="entry name" value="ER_autophagy_membrane_reg"/>
</dbReference>
<keyword evidence="2" id="KW-1133">Transmembrane helix</keyword>
<feature type="transmembrane region" description="Helical" evidence="2">
    <location>
        <begin position="150"/>
        <end position="166"/>
    </location>
</feature>
<protein>
    <submittedName>
        <fullName evidence="3">Uncharacterized protein</fullName>
    </submittedName>
</protein>